<evidence type="ECO:0000256" key="4">
    <source>
        <dbReference type="ARBA" id="ARBA00022692"/>
    </source>
</evidence>
<feature type="region of interest" description="Disordered" evidence="7">
    <location>
        <begin position="340"/>
        <end position="373"/>
    </location>
</feature>
<keyword evidence="2" id="KW-0813">Transport</keyword>
<feature type="transmembrane region" description="Helical" evidence="8">
    <location>
        <begin position="487"/>
        <end position="508"/>
    </location>
</feature>
<gene>
    <name evidence="9" type="ORF">ALAG00032_LOCUS9150</name>
</gene>
<comment type="subcellular location">
    <subcellularLocation>
        <location evidence="1">Cell membrane</location>
        <topology evidence="1">Multi-pass membrane protein</topology>
    </subcellularLocation>
</comment>
<sequence>MGANGAWDTLVGFLPIILLIVLTFRGWPTRSSLPVSTIALYLTALVWFKFEPNAINASVIKGLGDSLTTICIVFGAICLFEMLKMTGALDWLTGKLRSFSRGNQTAEVMLIAWAFAYLVEGASGFGTPTALAAPLLIEMGYEAKATVACCLVMNTLATPFGAAGTPIWFGLDNLGIDDANLEKIGFWAQVISFTAAHVVPVMAAMHLVPISILQKQIVTLYICIYACSGIALAIATFSYELPTLLGGGIGLVLASFYVKTTNTPDLDEIKDSVRRSIGSSSRSKIRRSDFLSETSTREEAPSNHQGENKRSEVNTESFEEKAPDYFTESEDNEVEFIDLETRTTNNDASENISSTRKSASSSLRKDNSSSSRQKQPTWKYLFPLGMVVFYLTLTRFPIIDIKDELKSQHPRLEFRLGSFGEFWISSALVVGLSEIFRDPTKSTTFEIAYVPGVLPFVVVATFSMYLFDMTNQIPTLLKKTWHRTSAVIIPICSALVLAAIMRAGVAAAIANPIITSFGKIGWIIVTPLFGVLGSFFSGSTTVSNLTFGGVQVIAADRLGLNKLHLLALQSVGATIGNCVCLQNIISAKVVVGLDTLESEFIKVTWKPAAIFVAFAWAWGFILFATASS</sequence>
<protein>
    <recommendedName>
        <fullName evidence="10">Lactate permease</fullName>
    </recommendedName>
</protein>
<keyword evidence="3" id="KW-1003">Cell membrane</keyword>
<dbReference type="AlphaFoldDB" id="A0A7S3JXS0"/>
<evidence type="ECO:0008006" key="10">
    <source>
        <dbReference type="Google" id="ProtNLM"/>
    </source>
</evidence>
<dbReference type="PANTHER" id="PTHR30003">
    <property type="entry name" value="L-LACTATE PERMEASE"/>
    <property type="match status" value="1"/>
</dbReference>
<accession>A0A7S3JXS0</accession>
<keyword evidence="6 8" id="KW-0472">Membrane</keyword>
<feature type="transmembrane region" description="Helical" evidence="8">
    <location>
        <begin position="241"/>
        <end position="258"/>
    </location>
</feature>
<feature type="transmembrane region" description="Helical" evidence="8">
    <location>
        <begin position="62"/>
        <end position="83"/>
    </location>
</feature>
<feature type="transmembrane region" description="Helical" evidence="8">
    <location>
        <begin position="184"/>
        <end position="205"/>
    </location>
</feature>
<reference evidence="9" key="1">
    <citation type="submission" date="2021-01" db="EMBL/GenBank/DDBJ databases">
        <authorList>
            <person name="Corre E."/>
            <person name="Pelletier E."/>
            <person name="Niang G."/>
            <person name="Scheremetjew M."/>
            <person name="Finn R."/>
            <person name="Kale V."/>
            <person name="Holt S."/>
            <person name="Cochrane G."/>
            <person name="Meng A."/>
            <person name="Brown T."/>
            <person name="Cohen L."/>
        </authorList>
    </citation>
    <scope>NUCLEOTIDE SEQUENCE</scope>
    <source>
        <strain evidence="9">CCMP1510</strain>
    </source>
</reference>
<feature type="transmembrane region" description="Helical" evidence="8">
    <location>
        <begin position="145"/>
        <end position="169"/>
    </location>
</feature>
<evidence type="ECO:0000256" key="8">
    <source>
        <dbReference type="SAM" id="Phobius"/>
    </source>
</evidence>
<keyword evidence="4 8" id="KW-0812">Transmembrane</keyword>
<dbReference type="GO" id="GO:0005886">
    <property type="term" value="C:plasma membrane"/>
    <property type="evidence" value="ECO:0007669"/>
    <property type="project" value="UniProtKB-SubCell"/>
</dbReference>
<evidence type="ECO:0000256" key="3">
    <source>
        <dbReference type="ARBA" id="ARBA00022475"/>
    </source>
</evidence>
<name>A0A7S3JXS0_9STRA</name>
<feature type="transmembrane region" description="Helical" evidence="8">
    <location>
        <begin position="520"/>
        <end position="538"/>
    </location>
</feature>
<proteinExistence type="predicted"/>
<evidence type="ECO:0000313" key="9">
    <source>
        <dbReference type="EMBL" id="CAE0368387.1"/>
    </source>
</evidence>
<feature type="region of interest" description="Disordered" evidence="7">
    <location>
        <begin position="284"/>
        <end position="324"/>
    </location>
</feature>
<evidence type="ECO:0000256" key="5">
    <source>
        <dbReference type="ARBA" id="ARBA00022989"/>
    </source>
</evidence>
<dbReference type="GO" id="GO:0015295">
    <property type="term" value="F:solute:proton symporter activity"/>
    <property type="evidence" value="ECO:0007669"/>
    <property type="project" value="TreeGrafter"/>
</dbReference>
<organism evidence="9">
    <name type="scientific">Aureoumbra lagunensis</name>
    <dbReference type="NCBI Taxonomy" id="44058"/>
    <lineage>
        <taxon>Eukaryota</taxon>
        <taxon>Sar</taxon>
        <taxon>Stramenopiles</taxon>
        <taxon>Ochrophyta</taxon>
        <taxon>Pelagophyceae</taxon>
        <taxon>Pelagomonadales</taxon>
        <taxon>Aureoumbra</taxon>
    </lineage>
</organism>
<evidence type="ECO:0000256" key="7">
    <source>
        <dbReference type="SAM" id="MobiDB-lite"/>
    </source>
</evidence>
<dbReference type="GO" id="GO:0015129">
    <property type="term" value="F:lactate transmembrane transporter activity"/>
    <property type="evidence" value="ECO:0007669"/>
    <property type="project" value="InterPro"/>
</dbReference>
<feature type="transmembrane region" description="Helical" evidence="8">
    <location>
        <begin position="608"/>
        <end position="626"/>
    </location>
</feature>
<dbReference type="InterPro" id="IPR003804">
    <property type="entry name" value="Lactate_perm"/>
</dbReference>
<dbReference type="PANTHER" id="PTHR30003:SF0">
    <property type="entry name" value="GLYCOLATE PERMEASE GLCA-RELATED"/>
    <property type="match status" value="1"/>
</dbReference>
<feature type="transmembrane region" description="Helical" evidence="8">
    <location>
        <begin position="448"/>
        <end position="467"/>
    </location>
</feature>
<feature type="transmembrane region" description="Helical" evidence="8">
    <location>
        <begin position="7"/>
        <end position="27"/>
    </location>
</feature>
<evidence type="ECO:0000256" key="1">
    <source>
        <dbReference type="ARBA" id="ARBA00004651"/>
    </source>
</evidence>
<evidence type="ECO:0000256" key="2">
    <source>
        <dbReference type="ARBA" id="ARBA00022448"/>
    </source>
</evidence>
<dbReference type="EMBL" id="HBIJ01013503">
    <property type="protein sequence ID" value="CAE0368387.1"/>
    <property type="molecule type" value="Transcribed_RNA"/>
</dbReference>
<feature type="transmembrane region" description="Helical" evidence="8">
    <location>
        <begin position="380"/>
        <end position="399"/>
    </location>
</feature>
<feature type="compositionally biased region" description="Low complexity" evidence="7">
    <location>
        <begin position="353"/>
        <end position="362"/>
    </location>
</feature>
<dbReference type="Pfam" id="PF02652">
    <property type="entry name" value="Lactate_perm"/>
    <property type="match status" value="2"/>
</dbReference>
<keyword evidence="5 8" id="KW-1133">Transmembrane helix</keyword>
<feature type="compositionally biased region" description="Polar residues" evidence="7">
    <location>
        <begin position="342"/>
        <end position="352"/>
    </location>
</feature>
<feature type="transmembrane region" description="Helical" evidence="8">
    <location>
        <begin position="33"/>
        <end position="50"/>
    </location>
</feature>
<feature type="compositionally biased region" description="Basic and acidic residues" evidence="7">
    <location>
        <begin position="286"/>
        <end position="323"/>
    </location>
</feature>
<feature type="transmembrane region" description="Helical" evidence="8">
    <location>
        <begin position="217"/>
        <end position="235"/>
    </location>
</feature>
<evidence type="ECO:0000256" key="6">
    <source>
        <dbReference type="ARBA" id="ARBA00023136"/>
    </source>
</evidence>